<evidence type="ECO:0000259" key="2">
    <source>
        <dbReference type="Pfam" id="PF09830"/>
    </source>
</evidence>
<dbReference type="GO" id="GO:0005524">
    <property type="term" value="F:ATP binding"/>
    <property type="evidence" value="ECO:0007669"/>
    <property type="project" value="InterPro"/>
</dbReference>
<evidence type="ECO:0000259" key="3">
    <source>
        <dbReference type="Pfam" id="PF19327"/>
    </source>
</evidence>
<gene>
    <name evidence="4" type="ORF">K402DRAFT_342586</name>
</gene>
<dbReference type="InterPro" id="IPR043171">
    <property type="entry name" value="Ap4A_phos1/2-like"/>
</dbReference>
<dbReference type="Gene3D" id="3.30.428.70">
    <property type="match status" value="1"/>
</dbReference>
<evidence type="ECO:0000256" key="1">
    <source>
        <dbReference type="SAM" id="MobiDB-lite"/>
    </source>
</evidence>
<dbReference type="AlphaFoldDB" id="A0A6G1GKF0"/>
<dbReference type="Pfam" id="PF19327">
    <property type="entry name" value="Ap4A_phos_N"/>
    <property type="match status" value="1"/>
</dbReference>
<organism evidence="4 5">
    <name type="scientific">Aulographum hederae CBS 113979</name>
    <dbReference type="NCBI Taxonomy" id="1176131"/>
    <lineage>
        <taxon>Eukaryota</taxon>
        <taxon>Fungi</taxon>
        <taxon>Dikarya</taxon>
        <taxon>Ascomycota</taxon>
        <taxon>Pezizomycotina</taxon>
        <taxon>Dothideomycetes</taxon>
        <taxon>Pleosporomycetidae</taxon>
        <taxon>Aulographales</taxon>
        <taxon>Aulographaceae</taxon>
    </lineage>
</organism>
<dbReference type="SUPFAM" id="SSF54197">
    <property type="entry name" value="HIT-like"/>
    <property type="match status" value="1"/>
</dbReference>
<reference evidence="4" key="1">
    <citation type="journal article" date="2020" name="Stud. Mycol.">
        <title>101 Dothideomycetes genomes: a test case for predicting lifestyles and emergence of pathogens.</title>
        <authorList>
            <person name="Haridas S."/>
            <person name="Albert R."/>
            <person name="Binder M."/>
            <person name="Bloem J."/>
            <person name="Labutti K."/>
            <person name="Salamov A."/>
            <person name="Andreopoulos B."/>
            <person name="Baker S."/>
            <person name="Barry K."/>
            <person name="Bills G."/>
            <person name="Bluhm B."/>
            <person name="Cannon C."/>
            <person name="Castanera R."/>
            <person name="Culley D."/>
            <person name="Daum C."/>
            <person name="Ezra D."/>
            <person name="Gonzalez J."/>
            <person name="Henrissat B."/>
            <person name="Kuo A."/>
            <person name="Liang C."/>
            <person name="Lipzen A."/>
            <person name="Lutzoni F."/>
            <person name="Magnuson J."/>
            <person name="Mondo S."/>
            <person name="Nolan M."/>
            <person name="Ohm R."/>
            <person name="Pangilinan J."/>
            <person name="Park H.-J."/>
            <person name="Ramirez L."/>
            <person name="Alfaro M."/>
            <person name="Sun H."/>
            <person name="Tritt A."/>
            <person name="Yoshinaga Y."/>
            <person name="Zwiers L.-H."/>
            <person name="Turgeon B."/>
            <person name="Goodwin S."/>
            <person name="Spatafora J."/>
            <person name="Crous P."/>
            <person name="Grigoriev I."/>
        </authorList>
    </citation>
    <scope>NUCLEOTIDE SEQUENCE</scope>
    <source>
        <strain evidence="4">CBS 113979</strain>
    </source>
</reference>
<proteinExistence type="predicted"/>
<dbReference type="Proteomes" id="UP000800041">
    <property type="component" value="Unassembled WGS sequence"/>
</dbReference>
<dbReference type="PANTHER" id="PTHR38420">
    <property type="entry name" value="AP-4-A PHOSPHORYLASE II"/>
    <property type="match status" value="1"/>
</dbReference>
<dbReference type="GO" id="GO:0009117">
    <property type="term" value="P:nucleotide metabolic process"/>
    <property type="evidence" value="ECO:0007669"/>
    <property type="project" value="InterPro"/>
</dbReference>
<dbReference type="InterPro" id="IPR045759">
    <property type="entry name" value="Ap4A_phos1/2_N"/>
</dbReference>
<evidence type="ECO:0000313" key="4">
    <source>
        <dbReference type="EMBL" id="KAF1981322.1"/>
    </source>
</evidence>
<protein>
    <submittedName>
        <fullName evidence="4">Uncharacterized protein</fullName>
    </submittedName>
</protein>
<dbReference type="InterPro" id="IPR009163">
    <property type="entry name" value="Ap4A_phos1/2"/>
</dbReference>
<name>A0A6G1GKF0_9PEZI</name>
<dbReference type="OrthoDB" id="10267950at2759"/>
<dbReference type="EMBL" id="ML977201">
    <property type="protein sequence ID" value="KAF1981322.1"/>
    <property type="molecule type" value="Genomic_DNA"/>
</dbReference>
<feature type="region of interest" description="Disordered" evidence="1">
    <location>
        <begin position="53"/>
        <end position="88"/>
    </location>
</feature>
<dbReference type="PANTHER" id="PTHR38420:SF1">
    <property type="entry name" value="PUTATIVE (AFU_ORTHOLOGUE AFUA_5G14690)-RELATED"/>
    <property type="match status" value="1"/>
</dbReference>
<keyword evidence="5" id="KW-1185">Reference proteome</keyword>
<dbReference type="InterPro" id="IPR019200">
    <property type="entry name" value="ATP_adenylylTrfase_C"/>
</dbReference>
<evidence type="ECO:0000313" key="5">
    <source>
        <dbReference type="Proteomes" id="UP000800041"/>
    </source>
</evidence>
<feature type="domain" description="ATP adenylyltransferase C-terminal" evidence="2">
    <location>
        <begin position="198"/>
        <end position="307"/>
    </location>
</feature>
<accession>A0A6G1GKF0</accession>
<sequence length="311" mass="34601">MSLSLKSSDELLKIFDQLVKEDEIIYAPSTLVKQTTDEGFNLEFRVCPALAHKPMRPSSPPAGEKSKSSSKITSSYDPNATFGPGSDLKRGPPEFTIATVHSSHYLVFNKFCVYRPQYMLLTVDSYLRQASLLTIEDFAAAWTTLEALNALGKQHYLFYNCGQDSGNSRQHKHMQLFERPETTEPGFAMFPDTMGEVPKTPFKHFLRRFPAGSDVTPELLLELYLENIAKTKKALGLLESVETCSHNFVLTMAWMVCIPRRKACGEGMRVAPNSAGMLGMVWSTGEEGVQEWLDVGPANVLKECGVPSSET</sequence>
<dbReference type="GO" id="GO:0003877">
    <property type="term" value="F:ATP:ADP adenylyltransferase activity"/>
    <property type="evidence" value="ECO:0007669"/>
    <property type="project" value="InterPro"/>
</dbReference>
<dbReference type="InterPro" id="IPR036265">
    <property type="entry name" value="HIT-like_sf"/>
</dbReference>
<feature type="domain" description="Ap4A phosphorylase 1/2 N-terminal" evidence="3">
    <location>
        <begin position="93"/>
        <end position="181"/>
    </location>
</feature>
<dbReference type="Pfam" id="PF09830">
    <property type="entry name" value="ATP_transf"/>
    <property type="match status" value="1"/>
</dbReference>